<dbReference type="CDD" id="cd05137">
    <property type="entry name" value="RasGAP_CLA2_BUD2"/>
    <property type="match status" value="1"/>
</dbReference>
<feature type="region of interest" description="Disordered" evidence="2">
    <location>
        <begin position="565"/>
        <end position="588"/>
    </location>
</feature>
<evidence type="ECO:0000259" key="3">
    <source>
        <dbReference type="PROSITE" id="PS50004"/>
    </source>
</evidence>
<dbReference type="PROSITE" id="PS00509">
    <property type="entry name" value="RAS_GTPASE_ACTIV_1"/>
    <property type="match status" value="1"/>
</dbReference>
<proteinExistence type="predicted"/>
<evidence type="ECO:0000256" key="1">
    <source>
        <dbReference type="ARBA" id="ARBA00022468"/>
    </source>
</evidence>
<dbReference type="PROSITE" id="PS50004">
    <property type="entry name" value="C2"/>
    <property type="match status" value="1"/>
</dbReference>
<organism evidence="5">
    <name type="scientific">Trichophyton rubrum CBS 288.86</name>
    <dbReference type="NCBI Taxonomy" id="1215330"/>
    <lineage>
        <taxon>Eukaryota</taxon>
        <taxon>Fungi</taxon>
        <taxon>Dikarya</taxon>
        <taxon>Ascomycota</taxon>
        <taxon>Pezizomycotina</taxon>
        <taxon>Eurotiomycetes</taxon>
        <taxon>Eurotiomycetidae</taxon>
        <taxon>Onygenales</taxon>
        <taxon>Arthrodermataceae</taxon>
        <taxon>Trichophyton</taxon>
    </lineage>
</organism>
<keyword evidence="1" id="KW-0343">GTPase activation</keyword>
<feature type="region of interest" description="Disordered" evidence="2">
    <location>
        <begin position="1192"/>
        <end position="1348"/>
    </location>
</feature>
<dbReference type="SUPFAM" id="SSF48350">
    <property type="entry name" value="GTPase activation domain, GAP"/>
    <property type="match status" value="1"/>
</dbReference>
<dbReference type="Pfam" id="PF00616">
    <property type="entry name" value="RasGAP"/>
    <property type="match status" value="1"/>
</dbReference>
<evidence type="ECO:0008006" key="6">
    <source>
        <dbReference type="Google" id="ProtNLM"/>
    </source>
</evidence>
<dbReference type="SUPFAM" id="SSF49562">
    <property type="entry name" value="C2 domain (Calcium/lipid-binding domain, CaLB)"/>
    <property type="match status" value="1"/>
</dbReference>
<dbReference type="OrthoDB" id="775356at2759"/>
<feature type="region of interest" description="Disordered" evidence="2">
    <location>
        <begin position="1"/>
        <end position="193"/>
    </location>
</feature>
<dbReference type="GO" id="GO:0005096">
    <property type="term" value="F:GTPase activator activity"/>
    <property type="evidence" value="ECO:0007669"/>
    <property type="project" value="UniProtKB-KW"/>
</dbReference>
<dbReference type="SMART" id="SM00323">
    <property type="entry name" value="RasGAP"/>
    <property type="match status" value="1"/>
</dbReference>
<protein>
    <recommendedName>
        <fullName evidence="6">Ras-GAP domain-containing protein</fullName>
    </recommendedName>
</protein>
<feature type="compositionally biased region" description="Low complexity" evidence="2">
    <location>
        <begin position="1206"/>
        <end position="1216"/>
    </location>
</feature>
<feature type="compositionally biased region" description="Low complexity" evidence="2">
    <location>
        <begin position="128"/>
        <end position="156"/>
    </location>
</feature>
<dbReference type="Pfam" id="PF00168">
    <property type="entry name" value="C2"/>
    <property type="match status" value="1"/>
</dbReference>
<gene>
    <name evidence="5" type="ORF">H103_08510</name>
</gene>
<dbReference type="InterPro" id="IPR001936">
    <property type="entry name" value="RasGAP_dom"/>
</dbReference>
<feature type="compositionally biased region" description="Basic and acidic residues" evidence="2">
    <location>
        <begin position="10"/>
        <end position="47"/>
    </location>
</feature>
<dbReference type="InterPro" id="IPR039360">
    <property type="entry name" value="Ras_GTPase"/>
</dbReference>
<dbReference type="InterPro" id="IPR000008">
    <property type="entry name" value="C2_dom"/>
</dbReference>
<sequence length="1348" mass="150382">MDSERQNGFQRDDLDVYSRPIERRPSKKSSSKDRHGMVYPDSFRDTSIRPVSPQESLSDTQNHSPASDAEHFAASATASPRSGIRAKPRDRRREFSPFHTGHGSSNSNSASASASTTNINHHSHHHNNSSSNINNYKNNNNNNNTSSNSSSNAANRLNDDDLPLPDPRSLRARSKTTTMEDQRGDLPPNTFLGRTRMRLGSLTTTASANMAAGSPQSPRPPLQDDPIAASIGFPSIIQSPGPRPRFVKSHSTLSSGLPPSNASSPGPYVSQVLNPDSTKILDLMKSTCGRMHGILSFRISGSSSWTSGYCAINVAAGSLIYQAKGEANQAKTLIPDLRGCRVRTLYSTELQSPYLSVSTYSSTLSVHLRPHVKETCDSWLAALLCWQPIRPKGVQNKMTKPQSVAITERRLADRRRNSESTLQKEATIIKVGKMLLWDRQSASGVCPPPTPRRISTFKQQRALSHYWRKVNCTLQENGHMKIVTEAGTNLVSFIQLSQLSRCAIQKLDASVLQDEFCIAIYPQYAVHAGSDHLTRPVYLSMESRVLFEVWFVLLRAFTIPELYGPEQPPTTTASTDDSGRPHPLAISQQVPTTTTDMFRIERLLNVRVIEAKIFPQSKAELPEKNKKSSKQQGSQTSGDYYAEILLDGEVRGKTAVKSSTSAPFWREDFTFHDLPPVLSSATVLVKCLNPVQKDWTLVSRGTYTPNEGDPEHDSLATLGELEVASQDTTFGRIDLPLDSLDAGNGSEKWWQILDENDQPVGEMLMRVQLDETVVLMSQEYQVMSELLHSFPNGLTVHLAELAPQELRQLSEIFLDIFQVSGQASEWVTALVEDEIDGLHRETSASRLRYTSRIHSNDSYESGQEREVLVRDLGRSATVEANLLFRGNSLLTKSLDMHMRRLGKEYLEETIGSSIRDIDESDPDCEIDPNRVSRQEDLERNWRNLIILTSNMWQSIAGSAARCPPELRYIFRHIRACAEDRYGDFLRSVTYSSVSGFLFLRFFCPAILNPKLFGLLKEHPRNRAQRTLTLVAKGLQGLANLTTFGNKEPFMEPMNKFLMSHRNEFKDFIDAICAIPAERPPQIVNPSFATPIQILGRLPPTSREGFPSLPFLIDNARSFACLARVWLQAAPRGLTEVPDMDVNILKFHQLCIDLEKRTKESLNKAEQAEQPSGNLEVKWEEIAEQVEKSATFYEESSSKANTPGRESAVTSVSSTTAGNNRNSIGYFPRTPYLKSTEASVSDDADDDTPSSATSAPWEHSGRPMFTQPKYYADSRKSTESLQNPSTVSLTQSETPTGKNRQSGMSRDSGKYRLFEFVDRTRRKGKEKESSNSHGAAHQPQDVGPRNEYI</sequence>
<dbReference type="PANTHER" id="PTHR10194">
    <property type="entry name" value="RAS GTPASE-ACTIVATING PROTEINS"/>
    <property type="match status" value="1"/>
</dbReference>
<feature type="compositionally biased region" description="Polar residues" evidence="2">
    <location>
        <begin position="53"/>
        <end position="65"/>
    </location>
</feature>
<dbReference type="InterPro" id="IPR023152">
    <property type="entry name" value="RasGAP_CS"/>
</dbReference>
<evidence type="ECO:0000259" key="4">
    <source>
        <dbReference type="PROSITE" id="PS50018"/>
    </source>
</evidence>
<dbReference type="Gene3D" id="2.60.40.150">
    <property type="entry name" value="C2 domain"/>
    <property type="match status" value="1"/>
</dbReference>
<dbReference type="SMART" id="SM00239">
    <property type="entry name" value="C2"/>
    <property type="match status" value="1"/>
</dbReference>
<dbReference type="Gene3D" id="1.10.506.10">
    <property type="entry name" value="GTPase Activation - p120gap, domain 1"/>
    <property type="match status" value="1"/>
</dbReference>
<feature type="compositionally biased region" description="Low complexity" evidence="2">
    <location>
        <begin position="104"/>
        <end position="120"/>
    </location>
</feature>
<feature type="domain" description="Ras-GAP" evidence="4">
    <location>
        <begin position="805"/>
        <end position="1039"/>
    </location>
</feature>
<evidence type="ECO:0000256" key="2">
    <source>
        <dbReference type="SAM" id="MobiDB-lite"/>
    </source>
</evidence>
<dbReference type="CDD" id="cd00030">
    <property type="entry name" value="C2"/>
    <property type="match status" value="1"/>
</dbReference>
<name>A0A022VPU0_TRIRU</name>
<feature type="compositionally biased region" description="Basic and acidic residues" evidence="2">
    <location>
        <begin position="1306"/>
        <end position="1329"/>
    </location>
</feature>
<feature type="compositionally biased region" description="Polar residues" evidence="2">
    <location>
        <begin position="249"/>
        <end position="264"/>
    </location>
</feature>
<dbReference type="HOGENOM" id="CLU_003244_0_1_1"/>
<dbReference type="PANTHER" id="PTHR10194:SF60">
    <property type="entry name" value="RAS GTPASE-ACTIVATING PROTEIN RASKOL"/>
    <property type="match status" value="1"/>
</dbReference>
<dbReference type="EMBL" id="KK207940">
    <property type="protein sequence ID" value="EZF47773.1"/>
    <property type="molecule type" value="Genomic_DNA"/>
</dbReference>
<accession>A0A022VPU0</accession>
<feature type="region of interest" description="Disordered" evidence="2">
    <location>
        <begin position="238"/>
        <end position="267"/>
    </location>
</feature>
<reference evidence="5" key="1">
    <citation type="submission" date="2014-02" db="EMBL/GenBank/DDBJ databases">
        <title>The Genome Sequence of Trichophyton rubrum (morphotype fischeri) CBS 288.86.</title>
        <authorList>
            <consortium name="The Broad Institute Genomics Platform"/>
            <person name="Cuomo C.A."/>
            <person name="White T.C."/>
            <person name="Graser Y."/>
            <person name="Martinez-Rossi N."/>
            <person name="Heitman J."/>
            <person name="Young S.K."/>
            <person name="Zeng Q."/>
            <person name="Gargeya S."/>
            <person name="Abouelleil A."/>
            <person name="Alvarado L."/>
            <person name="Chapman S.B."/>
            <person name="Gainer-Dewar J."/>
            <person name="Goldberg J."/>
            <person name="Griggs A."/>
            <person name="Gujja S."/>
            <person name="Hansen M."/>
            <person name="Howarth C."/>
            <person name="Imamovic A."/>
            <person name="Larimer J."/>
            <person name="Martinez D."/>
            <person name="Murphy C."/>
            <person name="Pearson M.D."/>
            <person name="Persinoti G."/>
            <person name="Poon T."/>
            <person name="Priest M."/>
            <person name="Roberts A.D."/>
            <person name="Saif S."/>
            <person name="Shea T.D."/>
            <person name="Sykes S.N."/>
            <person name="Wortman J."/>
            <person name="Nusbaum C."/>
            <person name="Birren B."/>
        </authorList>
    </citation>
    <scope>NUCLEOTIDE SEQUENCE [LARGE SCALE GENOMIC DNA]</scope>
    <source>
        <strain evidence="5">CBS 288.86</strain>
    </source>
</reference>
<dbReference type="PROSITE" id="PS50018">
    <property type="entry name" value="RAS_GTPASE_ACTIV_2"/>
    <property type="match status" value="1"/>
</dbReference>
<dbReference type="InterPro" id="IPR008936">
    <property type="entry name" value="Rho_GTPase_activation_prot"/>
</dbReference>
<feature type="domain" description="C2" evidence="3">
    <location>
        <begin position="580"/>
        <end position="750"/>
    </location>
</feature>
<dbReference type="GO" id="GO:0007165">
    <property type="term" value="P:signal transduction"/>
    <property type="evidence" value="ECO:0007669"/>
    <property type="project" value="UniProtKB-ARBA"/>
</dbReference>
<feature type="compositionally biased region" description="Polar residues" evidence="2">
    <location>
        <begin position="1278"/>
        <end position="1304"/>
    </location>
</feature>
<dbReference type="InterPro" id="IPR035892">
    <property type="entry name" value="C2_domain_sf"/>
</dbReference>
<dbReference type="Proteomes" id="UP000023758">
    <property type="component" value="Unassembled WGS sequence"/>
</dbReference>
<evidence type="ECO:0000313" key="5">
    <source>
        <dbReference type="EMBL" id="EZF47773.1"/>
    </source>
</evidence>